<gene>
    <name evidence="1" type="ORF">S03H2_62715</name>
</gene>
<sequence length="191" mass="21606">MKEIRRIIGDSAKERRDLGLMLLLGEEFARETGKEIARWMVYPPPPEIEAIIPPRPARPPRVPAVPGVPTPREMFSRTLDRRNESVPHRFDLINVEGAGELKEITVSSPSTDFSLLLEVDEKTLIERSYSDLAELSPHSQIVDAFTDAESGLYILHIKEVKWLTKALATIYITGDTPITFDTLWAAWEEVV</sequence>
<comment type="caution">
    <text evidence="1">The sequence shown here is derived from an EMBL/GenBank/DDBJ whole genome shotgun (WGS) entry which is preliminary data.</text>
</comment>
<protein>
    <submittedName>
        <fullName evidence="1">Uncharacterized protein</fullName>
    </submittedName>
</protein>
<name>X1KAQ1_9ZZZZ</name>
<evidence type="ECO:0000313" key="1">
    <source>
        <dbReference type="EMBL" id="GAH79148.1"/>
    </source>
</evidence>
<accession>X1KAQ1</accession>
<dbReference type="EMBL" id="BARU01040581">
    <property type="protein sequence ID" value="GAH79148.1"/>
    <property type="molecule type" value="Genomic_DNA"/>
</dbReference>
<dbReference type="AlphaFoldDB" id="X1KAQ1"/>
<reference evidence="1" key="1">
    <citation type="journal article" date="2014" name="Front. Microbiol.">
        <title>High frequency of phylogenetically diverse reductive dehalogenase-homologous genes in deep subseafloor sedimentary metagenomes.</title>
        <authorList>
            <person name="Kawai M."/>
            <person name="Futagami T."/>
            <person name="Toyoda A."/>
            <person name="Takaki Y."/>
            <person name="Nishi S."/>
            <person name="Hori S."/>
            <person name="Arai W."/>
            <person name="Tsubouchi T."/>
            <person name="Morono Y."/>
            <person name="Uchiyama I."/>
            <person name="Ito T."/>
            <person name="Fujiyama A."/>
            <person name="Inagaki F."/>
            <person name="Takami H."/>
        </authorList>
    </citation>
    <scope>NUCLEOTIDE SEQUENCE</scope>
    <source>
        <strain evidence="1">Expedition CK06-06</strain>
    </source>
</reference>
<organism evidence="1">
    <name type="scientific">marine sediment metagenome</name>
    <dbReference type="NCBI Taxonomy" id="412755"/>
    <lineage>
        <taxon>unclassified sequences</taxon>
        <taxon>metagenomes</taxon>
        <taxon>ecological metagenomes</taxon>
    </lineage>
</organism>
<proteinExistence type="predicted"/>